<feature type="domain" description="RNA polymerase sigma factor 70 region 4 type 2" evidence="6">
    <location>
        <begin position="124"/>
        <end position="176"/>
    </location>
</feature>
<dbReference type="Gene3D" id="1.10.10.10">
    <property type="entry name" value="Winged helix-like DNA-binding domain superfamily/Winged helix DNA-binding domain"/>
    <property type="match status" value="1"/>
</dbReference>
<dbReference type="Gene3D" id="1.10.1740.10">
    <property type="match status" value="1"/>
</dbReference>
<dbReference type="Pfam" id="PF08281">
    <property type="entry name" value="Sigma70_r4_2"/>
    <property type="match status" value="1"/>
</dbReference>
<dbReference type="InterPro" id="IPR007627">
    <property type="entry name" value="RNA_pol_sigma70_r2"/>
</dbReference>
<keyword evidence="4" id="KW-0804">Transcription</keyword>
<dbReference type="SUPFAM" id="SSF88659">
    <property type="entry name" value="Sigma3 and sigma4 domains of RNA polymerase sigma factors"/>
    <property type="match status" value="1"/>
</dbReference>
<dbReference type="NCBIfam" id="TIGR02985">
    <property type="entry name" value="Sig70_bacteroi1"/>
    <property type="match status" value="1"/>
</dbReference>
<reference evidence="7 8" key="1">
    <citation type="submission" date="2016-10" db="EMBL/GenBank/DDBJ databases">
        <authorList>
            <person name="de Groot N.N."/>
        </authorList>
    </citation>
    <scope>NUCLEOTIDE SEQUENCE [LARGE SCALE GENOMIC DNA]</scope>
    <source>
        <strain evidence="7 8">RK1</strain>
    </source>
</reference>
<evidence type="ECO:0000256" key="4">
    <source>
        <dbReference type="ARBA" id="ARBA00023163"/>
    </source>
</evidence>
<evidence type="ECO:0000259" key="5">
    <source>
        <dbReference type="Pfam" id="PF04542"/>
    </source>
</evidence>
<comment type="similarity">
    <text evidence="1">Belongs to the sigma-70 factor family. ECF subfamily.</text>
</comment>
<dbReference type="InterPro" id="IPR039425">
    <property type="entry name" value="RNA_pol_sigma-70-like"/>
</dbReference>
<evidence type="ECO:0000256" key="3">
    <source>
        <dbReference type="ARBA" id="ARBA00023082"/>
    </source>
</evidence>
<sequence>MQRNATLNDQMLMERLRKGDEVAFATLYDRYWPILFRQARRLLQDEDEIRDVLQDTFATLWEKAYTIEPTISLSAYLHALVRNRILNMFLRSKVKDKYLASLAHFSDQVEASADFAIREKQMAQRIEEEVNQLPEKMREVFELSRKDSLSYNEIAGKLHISQNTVKKQISNAIRQLRLKLGIF</sequence>
<dbReference type="PANTHER" id="PTHR43133:SF46">
    <property type="entry name" value="RNA POLYMERASE SIGMA-70 FACTOR ECF SUBFAMILY"/>
    <property type="match status" value="1"/>
</dbReference>
<proteinExistence type="inferred from homology"/>
<dbReference type="STRING" id="1477437.SAMN05444682_103299"/>
<dbReference type="Pfam" id="PF04542">
    <property type="entry name" value="Sigma70_r2"/>
    <property type="match status" value="1"/>
</dbReference>
<evidence type="ECO:0000259" key="6">
    <source>
        <dbReference type="Pfam" id="PF08281"/>
    </source>
</evidence>
<dbReference type="Proteomes" id="UP000198670">
    <property type="component" value="Unassembled WGS sequence"/>
</dbReference>
<dbReference type="InterPro" id="IPR013249">
    <property type="entry name" value="RNA_pol_sigma70_r4_t2"/>
</dbReference>
<gene>
    <name evidence="7" type="ORF">SAMN05444682_103299</name>
</gene>
<feature type="domain" description="RNA polymerase sigma-70 region 2" evidence="5">
    <location>
        <begin position="27"/>
        <end position="91"/>
    </location>
</feature>
<keyword evidence="8" id="KW-1185">Reference proteome</keyword>
<dbReference type="InterPro" id="IPR013324">
    <property type="entry name" value="RNA_pol_sigma_r3/r4-like"/>
</dbReference>
<dbReference type="PANTHER" id="PTHR43133">
    <property type="entry name" value="RNA POLYMERASE ECF-TYPE SIGMA FACTO"/>
    <property type="match status" value="1"/>
</dbReference>
<dbReference type="NCBIfam" id="TIGR02937">
    <property type="entry name" value="sigma70-ECF"/>
    <property type="match status" value="1"/>
</dbReference>
<name>A0A1I3HC15_9SPHI</name>
<keyword evidence="2" id="KW-0805">Transcription regulation</keyword>
<dbReference type="InterPro" id="IPR014284">
    <property type="entry name" value="RNA_pol_sigma-70_dom"/>
</dbReference>
<dbReference type="RefSeq" id="WP_090626077.1">
    <property type="nucleotide sequence ID" value="NZ_FOQO01000003.1"/>
</dbReference>
<dbReference type="InterPro" id="IPR036388">
    <property type="entry name" value="WH-like_DNA-bd_sf"/>
</dbReference>
<keyword evidence="3" id="KW-0731">Sigma factor</keyword>
<dbReference type="GO" id="GO:0016987">
    <property type="term" value="F:sigma factor activity"/>
    <property type="evidence" value="ECO:0007669"/>
    <property type="project" value="UniProtKB-KW"/>
</dbReference>
<organism evidence="7 8">
    <name type="scientific">Parapedobacter indicus</name>
    <dbReference type="NCBI Taxonomy" id="1477437"/>
    <lineage>
        <taxon>Bacteria</taxon>
        <taxon>Pseudomonadati</taxon>
        <taxon>Bacteroidota</taxon>
        <taxon>Sphingobacteriia</taxon>
        <taxon>Sphingobacteriales</taxon>
        <taxon>Sphingobacteriaceae</taxon>
        <taxon>Parapedobacter</taxon>
    </lineage>
</organism>
<evidence type="ECO:0000256" key="2">
    <source>
        <dbReference type="ARBA" id="ARBA00023015"/>
    </source>
</evidence>
<dbReference type="SUPFAM" id="SSF88946">
    <property type="entry name" value="Sigma2 domain of RNA polymerase sigma factors"/>
    <property type="match status" value="1"/>
</dbReference>
<accession>A0A1I3HC15</accession>
<dbReference type="InterPro" id="IPR013325">
    <property type="entry name" value="RNA_pol_sigma_r2"/>
</dbReference>
<dbReference type="OrthoDB" id="659569at2"/>
<evidence type="ECO:0000313" key="7">
    <source>
        <dbReference type="EMBL" id="SFI33192.1"/>
    </source>
</evidence>
<dbReference type="GO" id="GO:0006352">
    <property type="term" value="P:DNA-templated transcription initiation"/>
    <property type="evidence" value="ECO:0007669"/>
    <property type="project" value="InterPro"/>
</dbReference>
<dbReference type="InterPro" id="IPR014327">
    <property type="entry name" value="RNA_pol_sigma70_bacteroid"/>
</dbReference>
<evidence type="ECO:0000256" key="1">
    <source>
        <dbReference type="ARBA" id="ARBA00010641"/>
    </source>
</evidence>
<evidence type="ECO:0000313" key="8">
    <source>
        <dbReference type="Proteomes" id="UP000198670"/>
    </source>
</evidence>
<dbReference type="AlphaFoldDB" id="A0A1I3HC15"/>
<dbReference type="EMBL" id="FOQO01000003">
    <property type="protein sequence ID" value="SFI33192.1"/>
    <property type="molecule type" value="Genomic_DNA"/>
</dbReference>
<protein>
    <submittedName>
        <fullName evidence="7">RNA polymerase sigma-70 factor, ECF subfamily</fullName>
    </submittedName>
</protein>
<dbReference type="GO" id="GO:0003677">
    <property type="term" value="F:DNA binding"/>
    <property type="evidence" value="ECO:0007669"/>
    <property type="project" value="InterPro"/>
</dbReference>
<dbReference type="CDD" id="cd06171">
    <property type="entry name" value="Sigma70_r4"/>
    <property type="match status" value="1"/>
</dbReference>